<dbReference type="Proteomes" id="UP000014760">
    <property type="component" value="Unassembled WGS sequence"/>
</dbReference>
<evidence type="ECO:0000256" key="4">
    <source>
        <dbReference type="ARBA" id="ARBA00007174"/>
    </source>
</evidence>
<gene>
    <name evidence="18" type="ORF">CAPTEDRAFT_110405</name>
</gene>
<dbReference type="Pfam" id="PF01641">
    <property type="entry name" value="SelR"/>
    <property type="match status" value="1"/>
</dbReference>
<evidence type="ECO:0000313" key="20">
    <source>
        <dbReference type="Proteomes" id="UP000014760"/>
    </source>
</evidence>
<evidence type="ECO:0000256" key="11">
    <source>
        <dbReference type="ARBA" id="ARBA00022933"/>
    </source>
</evidence>
<evidence type="ECO:0000256" key="10">
    <source>
        <dbReference type="ARBA" id="ARBA00022859"/>
    </source>
</evidence>
<sequence>MAYCEWTGEIFKDHFEEGCYKCKQCGQALFSSGTKYAHDSPWPAFTECIQPGSIVKVDEGPNLLKVRCSRCNAGLGHEFVGGGPTKNTSRF</sequence>
<dbReference type="SUPFAM" id="SSF51316">
    <property type="entry name" value="Mss4-like"/>
    <property type="match status" value="1"/>
</dbReference>
<dbReference type="EC" id="1.8.4.12" evidence="5"/>
<dbReference type="GO" id="GO:0005856">
    <property type="term" value="C:cytoskeleton"/>
    <property type="evidence" value="ECO:0007669"/>
    <property type="project" value="UniProtKB-SubCell"/>
</dbReference>
<evidence type="ECO:0000256" key="2">
    <source>
        <dbReference type="ARBA" id="ARBA00004123"/>
    </source>
</evidence>
<comment type="subcellular location">
    <subcellularLocation>
        <location evidence="3">Cytoplasm</location>
        <location evidence="3">Cytoskeleton</location>
    </subcellularLocation>
    <subcellularLocation>
        <location evidence="2">Nucleus</location>
    </subcellularLocation>
</comment>
<organism evidence="18">
    <name type="scientific">Capitella teleta</name>
    <name type="common">Polychaete worm</name>
    <dbReference type="NCBI Taxonomy" id="283909"/>
    <lineage>
        <taxon>Eukaryota</taxon>
        <taxon>Metazoa</taxon>
        <taxon>Spiralia</taxon>
        <taxon>Lophotrochozoa</taxon>
        <taxon>Annelida</taxon>
        <taxon>Polychaeta</taxon>
        <taxon>Sedentaria</taxon>
        <taxon>Scolecida</taxon>
        <taxon>Capitellidae</taxon>
        <taxon>Capitella</taxon>
    </lineage>
</organism>
<protein>
    <recommendedName>
        <fullName evidence="5">peptide-methionine (R)-S-oxide reductase</fullName>
        <ecNumber evidence="5">1.8.4.12</ecNumber>
    </recommendedName>
</protein>
<reference evidence="20" key="1">
    <citation type="submission" date="2012-12" db="EMBL/GenBank/DDBJ databases">
        <authorList>
            <person name="Hellsten U."/>
            <person name="Grimwood J."/>
            <person name="Chapman J.A."/>
            <person name="Shapiro H."/>
            <person name="Aerts A."/>
            <person name="Otillar R.P."/>
            <person name="Terry A.Y."/>
            <person name="Boore J.L."/>
            <person name="Simakov O."/>
            <person name="Marletaz F."/>
            <person name="Cho S.-J."/>
            <person name="Edsinger-Gonzales E."/>
            <person name="Havlak P."/>
            <person name="Kuo D.-H."/>
            <person name="Larsson T."/>
            <person name="Lv J."/>
            <person name="Arendt D."/>
            <person name="Savage R."/>
            <person name="Osoegawa K."/>
            <person name="de Jong P."/>
            <person name="Lindberg D.R."/>
            <person name="Seaver E.C."/>
            <person name="Weisblat D.A."/>
            <person name="Putnam N.H."/>
            <person name="Grigoriev I.V."/>
            <person name="Rokhsar D.S."/>
        </authorList>
    </citation>
    <scope>NUCLEOTIDE SEQUENCE</scope>
    <source>
        <strain evidence="20">I ESC-2004</strain>
    </source>
</reference>
<dbReference type="STRING" id="283909.R7TV75"/>
<evidence type="ECO:0000256" key="13">
    <source>
        <dbReference type="ARBA" id="ARBA00023212"/>
    </source>
</evidence>
<evidence type="ECO:0000256" key="16">
    <source>
        <dbReference type="ARBA" id="ARBA00048488"/>
    </source>
</evidence>
<keyword evidence="14" id="KW-0539">Nucleus</keyword>
<comment type="cofactor">
    <cofactor evidence="1">
        <name>Zn(2+)</name>
        <dbReference type="ChEBI" id="CHEBI:29105"/>
    </cofactor>
</comment>
<keyword evidence="8" id="KW-0479">Metal-binding</keyword>
<evidence type="ECO:0000256" key="6">
    <source>
        <dbReference type="ARBA" id="ARBA00022490"/>
    </source>
</evidence>
<dbReference type="PROSITE" id="PS51790">
    <property type="entry name" value="MSRB"/>
    <property type="match status" value="1"/>
</dbReference>
<dbReference type="PANTHER" id="PTHR46755:SF5">
    <property type="entry name" value="METHIONINE-R-SULFOXIDE REDUCTASE B1"/>
    <property type="match status" value="1"/>
</dbReference>
<evidence type="ECO:0000313" key="18">
    <source>
        <dbReference type="EMBL" id="ELT95351.1"/>
    </source>
</evidence>
<dbReference type="GO" id="GO:0046872">
    <property type="term" value="F:metal ion binding"/>
    <property type="evidence" value="ECO:0007669"/>
    <property type="project" value="UniProtKB-KW"/>
</dbReference>
<evidence type="ECO:0000256" key="8">
    <source>
        <dbReference type="ARBA" id="ARBA00022723"/>
    </source>
</evidence>
<dbReference type="InterPro" id="IPR002579">
    <property type="entry name" value="Met_Sox_Rdtase_MsrB_dom"/>
</dbReference>
<evidence type="ECO:0000256" key="14">
    <source>
        <dbReference type="ARBA" id="ARBA00023242"/>
    </source>
</evidence>
<evidence type="ECO:0000256" key="9">
    <source>
        <dbReference type="ARBA" id="ARBA00022833"/>
    </source>
</evidence>
<evidence type="ECO:0000259" key="17">
    <source>
        <dbReference type="PROSITE" id="PS51790"/>
    </source>
</evidence>
<dbReference type="OrthoDB" id="44061at2759"/>
<comment type="function">
    <text evidence="15">Methionine-sulfoxide reductase that specifically reduces methionine (R)-sulfoxide back to methionine. While in many cases, methionine oxidation is the result of random oxidation following oxidative stress, methionine oxidation is also a post-translational modification that takes place on specific residue. Acts as a regulator of actin assembly by reducing methionine (R)-sulfoxide mediated by MICALs (MICAL1, MICAL2 or MICAL3) on actin, thereby promoting filament repolymerization. Plays a role in innate immunity by reducing oxidized actin, leading to actin repolymerization in macrophages.</text>
</comment>
<dbReference type="InterPro" id="IPR052150">
    <property type="entry name" value="MsrB_Met_sulfoxide_reductase"/>
</dbReference>
<dbReference type="GO" id="GO:0030091">
    <property type="term" value="P:protein repair"/>
    <property type="evidence" value="ECO:0007669"/>
    <property type="project" value="TreeGrafter"/>
</dbReference>
<reference evidence="19" key="3">
    <citation type="submission" date="2015-06" db="UniProtKB">
        <authorList>
            <consortium name="EnsemblMetazoa"/>
        </authorList>
    </citation>
    <scope>IDENTIFICATION</scope>
</reference>
<dbReference type="InterPro" id="IPR011057">
    <property type="entry name" value="Mss4-like_sf"/>
</dbReference>
<keyword evidence="13" id="KW-0206">Cytoskeleton</keyword>
<keyword evidence="6" id="KW-0963">Cytoplasm</keyword>
<comment type="catalytic activity">
    <reaction evidence="16">
        <text>L-methionyl-[protein] + [thioredoxin]-disulfide + H2O = L-methionyl-(R)-S-oxide-[protein] + [thioredoxin]-dithiol</text>
        <dbReference type="Rhea" id="RHEA:24164"/>
        <dbReference type="Rhea" id="RHEA-COMP:10698"/>
        <dbReference type="Rhea" id="RHEA-COMP:10700"/>
        <dbReference type="Rhea" id="RHEA-COMP:12313"/>
        <dbReference type="Rhea" id="RHEA-COMP:12314"/>
        <dbReference type="ChEBI" id="CHEBI:15377"/>
        <dbReference type="ChEBI" id="CHEBI:16044"/>
        <dbReference type="ChEBI" id="CHEBI:29950"/>
        <dbReference type="ChEBI" id="CHEBI:45764"/>
        <dbReference type="ChEBI" id="CHEBI:50058"/>
        <dbReference type="EC" id="1.8.4.12"/>
    </reaction>
</comment>
<dbReference type="GO" id="GO:0045087">
    <property type="term" value="P:innate immune response"/>
    <property type="evidence" value="ECO:0007669"/>
    <property type="project" value="UniProtKB-KW"/>
</dbReference>
<evidence type="ECO:0000256" key="7">
    <source>
        <dbReference type="ARBA" id="ARBA00022588"/>
    </source>
</evidence>
<dbReference type="EnsemblMetazoa" id="CapteT110405">
    <property type="protein sequence ID" value="CapteP110405"/>
    <property type="gene ID" value="CapteG110405"/>
</dbReference>
<evidence type="ECO:0000256" key="5">
    <source>
        <dbReference type="ARBA" id="ARBA00012499"/>
    </source>
</evidence>
<dbReference type="Gene3D" id="2.170.150.20">
    <property type="entry name" value="Peptide methionine sulfoxide reductase"/>
    <property type="match status" value="1"/>
</dbReference>
<dbReference type="EMBL" id="KB309148">
    <property type="protein sequence ID" value="ELT95351.1"/>
    <property type="molecule type" value="Genomic_DNA"/>
</dbReference>
<keyword evidence="20" id="KW-1185">Reference proteome</keyword>
<evidence type="ECO:0000256" key="3">
    <source>
        <dbReference type="ARBA" id="ARBA00004245"/>
    </source>
</evidence>
<reference evidence="18 20" key="2">
    <citation type="journal article" date="2013" name="Nature">
        <title>Insights into bilaterian evolution from three spiralian genomes.</title>
        <authorList>
            <person name="Simakov O."/>
            <person name="Marletaz F."/>
            <person name="Cho S.J."/>
            <person name="Edsinger-Gonzales E."/>
            <person name="Havlak P."/>
            <person name="Hellsten U."/>
            <person name="Kuo D.H."/>
            <person name="Larsson T."/>
            <person name="Lv J."/>
            <person name="Arendt D."/>
            <person name="Savage R."/>
            <person name="Osoegawa K."/>
            <person name="de Jong P."/>
            <person name="Grimwood J."/>
            <person name="Chapman J.A."/>
            <person name="Shapiro H."/>
            <person name="Aerts A."/>
            <person name="Otillar R.P."/>
            <person name="Terry A.Y."/>
            <person name="Boore J.L."/>
            <person name="Grigoriev I.V."/>
            <person name="Lindberg D.R."/>
            <person name="Seaver E.C."/>
            <person name="Weisblat D.A."/>
            <person name="Putnam N.H."/>
            <person name="Rokhsar D.S."/>
        </authorList>
    </citation>
    <scope>NUCLEOTIDE SEQUENCE</scope>
    <source>
        <strain evidence="18 20">I ESC-2004</strain>
    </source>
</reference>
<evidence type="ECO:0000256" key="15">
    <source>
        <dbReference type="ARBA" id="ARBA00046083"/>
    </source>
</evidence>
<dbReference type="GO" id="GO:0005634">
    <property type="term" value="C:nucleus"/>
    <property type="evidence" value="ECO:0007669"/>
    <property type="project" value="UniProtKB-SubCell"/>
</dbReference>
<name>R7TV75_CAPTE</name>
<dbReference type="AlphaFoldDB" id="R7TV75"/>
<proteinExistence type="inferred from homology"/>
<evidence type="ECO:0000313" key="19">
    <source>
        <dbReference type="EnsemblMetazoa" id="CapteP110405"/>
    </source>
</evidence>
<accession>R7TV75</accession>
<dbReference type="EMBL" id="AMQN01011861">
    <property type="status" value="NOT_ANNOTATED_CDS"/>
    <property type="molecule type" value="Genomic_DNA"/>
</dbReference>
<keyword evidence="9" id="KW-0862">Zinc</keyword>
<dbReference type="GO" id="GO:0033743">
    <property type="term" value="F:peptide-methionine (R)-S-oxide reductase activity"/>
    <property type="evidence" value="ECO:0007669"/>
    <property type="project" value="UniProtKB-EC"/>
</dbReference>
<dbReference type="OMA" id="CSKCEHQ"/>
<comment type="similarity">
    <text evidence="4">Belongs to the MsrB Met sulfoxide reductase family.</text>
</comment>
<feature type="domain" description="MsrB" evidence="17">
    <location>
        <begin position="1"/>
        <end position="91"/>
    </location>
</feature>
<keyword evidence="12" id="KW-0560">Oxidoreductase</keyword>
<dbReference type="HOGENOM" id="CLU_147472_1_0_1"/>
<keyword evidence="7" id="KW-0399">Innate immunity</keyword>
<evidence type="ECO:0000256" key="12">
    <source>
        <dbReference type="ARBA" id="ARBA00023002"/>
    </source>
</evidence>
<evidence type="ECO:0000256" key="1">
    <source>
        <dbReference type="ARBA" id="ARBA00001947"/>
    </source>
</evidence>
<keyword evidence="11" id="KW-0712">Selenocysteine</keyword>
<dbReference type="PANTHER" id="PTHR46755">
    <property type="entry name" value="METHIONINE-R-SULFOXIDE REDUCTASE B1"/>
    <property type="match status" value="1"/>
</dbReference>
<keyword evidence="10" id="KW-0391">Immunity</keyword>